<dbReference type="GO" id="GO:0005178">
    <property type="term" value="F:integrin binding"/>
    <property type="evidence" value="ECO:0007669"/>
    <property type="project" value="InterPro"/>
</dbReference>
<keyword evidence="10" id="KW-1015">Disulfide bond</keyword>
<evidence type="ECO:0000256" key="14">
    <source>
        <dbReference type="ARBA" id="ARBA00038746"/>
    </source>
</evidence>
<evidence type="ECO:0000256" key="10">
    <source>
        <dbReference type="ARBA" id="ARBA00023157"/>
    </source>
</evidence>
<name>L8YCB9_TUPCH</name>
<comment type="subunit">
    <text evidence="14">Homodimer. Interacts with MUC1 and promotes cell aggregation in epithelial cells. Interacts with ARHGEF26/SGEF. Interacts (on T cell side) with CD81, CD247 and CD9 at immunological synapses between antigen-presenting cells and T cells.</text>
</comment>
<dbReference type="FunCoup" id="L8YCB9">
    <property type="interactions" value="370"/>
</dbReference>
<dbReference type="InterPro" id="IPR003987">
    <property type="entry name" value="ICAM_VCAM_N"/>
</dbReference>
<dbReference type="FunFam" id="2.60.40.10:FF:000194">
    <property type="entry name" value="Intercellular adhesion molecule 1"/>
    <property type="match status" value="1"/>
</dbReference>
<dbReference type="PANTHER" id="PTHR13771:SF18">
    <property type="entry name" value="INTERCELLULAR ADHESION MOLECULE 1"/>
    <property type="match status" value="1"/>
</dbReference>
<evidence type="ECO:0000256" key="11">
    <source>
        <dbReference type="ARBA" id="ARBA00023180"/>
    </source>
</evidence>
<dbReference type="EMBL" id="KB359504">
    <property type="protein sequence ID" value="ELV14058.1"/>
    <property type="molecule type" value="Genomic_DNA"/>
</dbReference>
<dbReference type="FunFam" id="2.60.40.10:FF:000648">
    <property type="entry name" value="Intercellular adhesion molecule 1"/>
    <property type="match status" value="1"/>
</dbReference>
<dbReference type="PRINTS" id="PR01472">
    <property type="entry name" value="ICAMVCAM1"/>
</dbReference>
<evidence type="ECO:0000256" key="16">
    <source>
        <dbReference type="SAM" id="Phobius"/>
    </source>
</evidence>
<evidence type="ECO:0000259" key="17">
    <source>
        <dbReference type="PROSITE" id="PS50835"/>
    </source>
</evidence>
<evidence type="ECO:0000256" key="7">
    <source>
        <dbReference type="ARBA" id="ARBA00022889"/>
    </source>
</evidence>
<keyword evidence="12" id="KW-0393">Immunoglobulin domain</keyword>
<dbReference type="Pfam" id="PF21146">
    <property type="entry name" value="ICAM1_3_5_D2"/>
    <property type="match status" value="1"/>
</dbReference>
<dbReference type="Proteomes" id="UP000011518">
    <property type="component" value="Unassembled WGS sequence"/>
</dbReference>
<evidence type="ECO:0000256" key="9">
    <source>
        <dbReference type="ARBA" id="ARBA00023136"/>
    </source>
</evidence>
<evidence type="ECO:0000256" key="1">
    <source>
        <dbReference type="ARBA" id="ARBA00004479"/>
    </source>
</evidence>
<proteinExistence type="inferred from homology"/>
<evidence type="ECO:0000256" key="12">
    <source>
        <dbReference type="ARBA" id="ARBA00023319"/>
    </source>
</evidence>
<keyword evidence="9 16" id="KW-0472">Membrane</keyword>
<dbReference type="InterPro" id="IPR036179">
    <property type="entry name" value="Ig-like_dom_sf"/>
</dbReference>
<dbReference type="AlphaFoldDB" id="L8YCB9"/>
<dbReference type="FunFam" id="2.60.40.10:FF:000338">
    <property type="entry name" value="intercellular adhesion molecule 5"/>
    <property type="match status" value="1"/>
</dbReference>
<evidence type="ECO:0000256" key="13">
    <source>
        <dbReference type="ARBA" id="ARBA00037418"/>
    </source>
</evidence>
<keyword evidence="6" id="KW-0832">Ubl conjugation</keyword>
<comment type="similarity">
    <text evidence="2">Belongs to the immunoglobulin superfamily. ICAM family.</text>
</comment>
<keyword evidence="5" id="KW-0677">Repeat</keyword>
<comment type="function">
    <text evidence="13">ICAM proteins are ligands for the leukocyte adhesion protein LFA-1 (integrin alpha-L/beta-2). During leukocyte trans-endothelial migration, ICAM1 engagement promotes the assembly of endothelial apical cups through ARHGEF26/SGEF and RHOG activation.</text>
</comment>
<reference evidence="19" key="1">
    <citation type="submission" date="2012-07" db="EMBL/GenBank/DDBJ databases">
        <title>Genome of the Chinese tree shrew, a rising model animal genetically related to primates.</title>
        <authorList>
            <person name="Zhang G."/>
            <person name="Fan Y."/>
            <person name="Yao Y."/>
            <person name="Huang Z."/>
        </authorList>
    </citation>
    <scope>NUCLEOTIDE SEQUENCE [LARGE SCALE GENOMIC DNA]</scope>
</reference>
<dbReference type="GO" id="GO:0005886">
    <property type="term" value="C:plasma membrane"/>
    <property type="evidence" value="ECO:0007669"/>
    <property type="project" value="TreeGrafter"/>
</dbReference>
<accession>L8YCB9</accession>
<dbReference type="InterPro" id="IPR003988">
    <property type="entry name" value="ICAM"/>
</dbReference>
<dbReference type="PROSITE" id="PS50835">
    <property type="entry name" value="IG_LIKE"/>
    <property type="match status" value="1"/>
</dbReference>
<keyword evidence="8 16" id="KW-1133">Transmembrane helix</keyword>
<keyword evidence="11" id="KW-0325">Glycoprotein</keyword>
<dbReference type="FunFam" id="2.60.40.10:FF:000641">
    <property type="entry name" value="Intercellular adhesion molecule 1"/>
    <property type="match status" value="1"/>
</dbReference>
<dbReference type="SUPFAM" id="SSF48726">
    <property type="entry name" value="Immunoglobulin"/>
    <property type="match status" value="5"/>
</dbReference>
<protein>
    <recommendedName>
        <fullName evidence="15">Intercellular adhesion molecule 1</fullName>
    </recommendedName>
</protein>
<dbReference type="GO" id="GO:0002252">
    <property type="term" value="P:immune effector process"/>
    <property type="evidence" value="ECO:0007669"/>
    <property type="project" value="UniProtKB-ARBA"/>
</dbReference>
<keyword evidence="19" id="KW-1185">Reference proteome</keyword>
<feature type="transmembrane region" description="Helical" evidence="16">
    <location>
        <begin position="469"/>
        <end position="491"/>
    </location>
</feature>
<dbReference type="InParanoid" id="L8YCB9"/>
<dbReference type="FunFam" id="2.60.40.10:FF:000459">
    <property type="entry name" value="Intercellular adhesion molecule 1"/>
    <property type="match status" value="1"/>
</dbReference>
<dbReference type="InterPro" id="IPR048679">
    <property type="entry name" value="ICAM1_3_5_D2"/>
</dbReference>
<dbReference type="Gene3D" id="2.60.40.10">
    <property type="entry name" value="Immunoglobulins"/>
    <property type="match status" value="5"/>
</dbReference>
<dbReference type="GO" id="GO:0007159">
    <property type="term" value="P:leukocyte cell-cell adhesion"/>
    <property type="evidence" value="ECO:0007669"/>
    <property type="project" value="UniProtKB-ARBA"/>
</dbReference>
<dbReference type="InterPro" id="IPR003599">
    <property type="entry name" value="Ig_sub"/>
</dbReference>
<evidence type="ECO:0000256" key="15">
    <source>
        <dbReference type="ARBA" id="ARBA00040566"/>
    </source>
</evidence>
<dbReference type="GO" id="GO:1901701">
    <property type="term" value="P:cellular response to oxygen-containing compound"/>
    <property type="evidence" value="ECO:0007669"/>
    <property type="project" value="UniProtKB-ARBA"/>
</dbReference>
<gene>
    <name evidence="18" type="ORF">TREES_T100002033</name>
</gene>
<dbReference type="InterPro" id="IPR007110">
    <property type="entry name" value="Ig-like_dom"/>
</dbReference>
<evidence type="ECO:0000313" key="19">
    <source>
        <dbReference type="Proteomes" id="UP000011518"/>
    </source>
</evidence>
<dbReference type="InterPro" id="IPR047012">
    <property type="entry name" value="ICAM_VCAM"/>
</dbReference>
<keyword evidence="4" id="KW-0732">Signal</keyword>
<comment type="subcellular location">
    <subcellularLocation>
        <location evidence="1">Membrane</location>
        <topology evidence="1">Single-pass type I membrane protein</topology>
    </subcellularLocation>
</comment>
<evidence type="ECO:0000256" key="2">
    <source>
        <dbReference type="ARBA" id="ARBA00005925"/>
    </source>
</evidence>
<reference evidence="19" key="2">
    <citation type="journal article" date="2013" name="Nat. Commun.">
        <title>Genome of the Chinese tree shrew.</title>
        <authorList>
            <person name="Fan Y."/>
            <person name="Huang Z.Y."/>
            <person name="Cao C.C."/>
            <person name="Chen C.S."/>
            <person name="Chen Y.X."/>
            <person name="Fan D.D."/>
            <person name="He J."/>
            <person name="Hou H.L."/>
            <person name="Hu L."/>
            <person name="Hu X.T."/>
            <person name="Jiang X.T."/>
            <person name="Lai R."/>
            <person name="Lang Y.S."/>
            <person name="Liang B."/>
            <person name="Liao S.G."/>
            <person name="Mu D."/>
            <person name="Ma Y.Y."/>
            <person name="Niu Y.Y."/>
            <person name="Sun X.Q."/>
            <person name="Xia J.Q."/>
            <person name="Xiao J."/>
            <person name="Xiong Z.Q."/>
            <person name="Xu L."/>
            <person name="Yang L."/>
            <person name="Zhang Y."/>
            <person name="Zhao W."/>
            <person name="Zhao X.D."/>
            <person name="Zheng Y.T."/>
            <person name="Zhou J.M."/>
            <person name="Zhu Y.B."/>
            <person name="Zhang G.J."/>
            <person name="Wang J."/>
            <person name="Yao Y.G."/>
        </authorList>
    </citation>
    <scope>NUCLEOTIDE SEQUENCE [LARGE SCALE GENOMIC DNA]</scope>
</reference>
<dbReference type="InterPro" id="IPR013768">
    <property type="entry name" value="ICAM_N"/>
</dbReference>
<sequence length="520" mass="56403">MLFLLHPFVPGPGDAQTLVFPQKAILPRGGSIQLNCSAICNVTALLGLETPQPKNELDKGPNWKVFELNDVSEDTTPLCFSNCGTNQSNAQASLTVYWFPERVELQPLPPWQPVGENLTLRCLVEGGAPRAHLAVVLVRGEEELSRQPAIGEPAEVTATVLAGRGDHGANFSCRTELDLRSQGLELFQNTSAPRQLRTFALPATGPHLATPLVVEVGTPWTVVCSLDGVFPASDAQVSLTLRDLRLNSTVTRRKDTLSARASGMVTAEEEGTQSLACTVTVGNQRRAMQKNVTFYSFQEPSLTLSQPEVSEGTEVIVECKAQPGAVVTLSGAPARTPSSSDQLRVNATAEDNGRRFSCSAALEVAGQVLHKNQTRELRVLYGPRLDERDCPGNWTWQEGTPQTLKCQARGNPPPQLNCRRKGDGALLRIGDLGLVTRDLTGTYICRAQNALGEATREVSVNVLYQDNTLLIAMLVVAAVVLGIAGVSVYLYNRQRKIKKYRLQKAQEAATMKLTKQATQA</sequence>
<dbReference type="InterPro" id="IPR013783">
    <property type="entry name" value="Ig-like_fold"/>
</dbReference>
<evidence type="ECO:0000256" key="5">
    <source>
        <dbReference type="ARBA" id="ARBA00022737"/>
    </source>
</evidence>
<organism evidence="18 19">
    <name type="scientific">Tupaia chinensis</name>
    <name type="common">Chinese tree shrew</name>
    <name type="synonym">Tupaia belangeri chinensis</name>
    <dbReference type="NCBI Taxonomy" id="246437"/>
    <lineage>
        <taxon>Eukaryota</taxon>
        <taxon>Metazoa</taxon>
        <taxon>Chordata</taxon>
        <taxon>Craniata</taxon>
        <taxon>Vertebrata</taxon>
        <taxon>Euteleostomi</taxon>
        <taxon>Mammalia</taxon>
        <taxon>Eutheria</taxon>
        <taxon>Euarchontoglires</taxon>
        <taxon>Scandentia</taxon>
        <taxon>Tupaiidae</taxon>
        <taxon>Tupaia</taxon>
    </lineage>
</organism>
<dbReference type="PRINTS" id="PR01473">
    <property type="entry name" value="ICAM"/>
</dbReference>
<feature type="domain" description="Ig-like" evidence="17">
    <location>
        <begin position="383"/>
        <end position="461"/>
    </location>
</feature>
<dbReference type="Pfam" id="PF03921">
    <property type="entry name" value="ICAM_N"/>
    <property type="match status" value="1"/>
</dbReference>
<dbReference type="PANTHER" id="PTHR13771">
    <property type="entry name" value="INTERCELLULAR ADHESION MOLECULE"/>
    <property type="match status" value="1"/>
</dbReference>
<dbReference type="GO" id="GO:0006955">
    <property type="term" value="P:immune response"/>
    <property type="evidence" value="ECO:0007669"/>
    <property type="project" value="UniProtKB-ARBA"/>
</dbReference>
<evidence type="ECO:0000256" key="6">
    <source>
        <dbReference type="ARBA" id="ARBA00022843"/>
    </source>
</evidence>
<dbReference type="eggNOG" id="ENOG502RZRA">
    <property type="taxonomic scope" value="Eukaryota"/>
</dbReference>
<keyword evidence="7" id="KW-0130">Cell adhesion</keyword>
<evidence type="ECO:0000313" key="18">
    <source>
        <dbReference type="EMBL" id="ELV14058.1"/>
    </source>
</evidence>
<evidence type="ECO:0000256" key="4">
    <source>
        <dbReference type="ARBA" id="ARBA00022729"/>
    </source>
</evidence>
<evidence type="ECO:0000256" key="8">
    <source>
        <dbReference type="ARBA" id="ARBA00022989"/>
    </source>
</evidence>
<evidence type="ECO:0000256" key="3">
    <source>
        <dbReference type="ARBA" id="ARBA00022692"/>
    </source>
</evidence>
<keyword evidence="3 16" id="KW-0812">Transmembrane</keyword>
<dbReference type="STRING" id="246437.L8YCB9"/>
<dbReference type="SMART" id="SM00409">
    <property type="entry name" value="IG"/>
    <property type="match status" value="3"/>
</dbReference>
<dbReference type="GO" id="GO:0050900">
    <property type="term" value="P:leukocyte migration"/>
    <property type="evidence" value="ECO:0007669"/>
    <property type="project" value="UniProtKB-ARBA"/>
</dbReference>